<dbReference type="EMBL" id="MFJR01000014">
    <property type="protein sequence ID" value="OGG26014.1"/>
    <property type="molecule type" value="Genomic_DNA"/>
</dbReference>
<accession>A0A1F6AMU6</accession>
<proteinExistence type="predicted"/>
<dbReference type="Proteomes" id="UP000176609">
    <property type="component" value="Unassembled WGS sequence"/>
</dbReference>
<gene>
    <name evidence="1" type="ORF">A2960_05670</name>
</gene>
<protein>
    <recommendedName>
        <fullName evidence="3">BrnT family toxin</fullName>
    </recommendedName>
</protein>
<sequence>MTRIVIKKLIFDAYNLEHIRKHNVSEMEVIEAGKRIIFHKKSYKSRYLAVGRVNRRLIALAIRRVNTGEYYLVTARDAGKNERRRVYEKEKKQNS</sequence>
<evidence type="ECO:0000313" key="1">
    <source>
        <dbReference type="EMBL" id="OGG26014.1"/>
    </source>
</evidence>
<evidence type="ECO:0008006" key="3">
    <source>
        <dbReference type="Google" id="ProtNLM"/>
    </source>
</evidence>
<evidence type="ECO:0000313" key="2">
    <source>
        <dbReference type="Proteomes" id="UP000176609"/>
    </source>
</evidence>
<comment type="caution">
    <text evidence="1">The sequence shown here is derived from an EMBL/GenBank/DDBJ whole genome shotgun (WGS) entry which is preliminary data.</text>
</comment>
<dbReference type="AlphaFoldDB" id="A0A1F6AMU6"/>
<reference evidence="1 2" key="1">
    <citation type="journal article" date="2016" name="Nat. Commun.">
        <title>Thousands of microbial genomes shed light on interconnected biogeochemical processes in an aquifer system.</title>
        <authorList>
            <person name="Anantharaman K."/>
            <person name="Brown C.T."/>
            <person name="Hug L.A."/>
            <person name="Sharon I."/>
            <person name="Castelle C.J."/>
            <person name="Probst A.J."/>
            <person name="Thomas B.C."/>
            <person name="Singh A."/>
            <person name="Wilkins M.J."/>
            <person name="Karaoz U."/>
            <person name="Brodie E.L."/>
            <person name="Williams K.H."/>
            <person name="Hubbard S.S."/>
            <person name="Banfield J.F."/>
        </authorList>
    </citation>
    <scope>NUCLEOTIDE SEQUENCE [LARGE SCALE GENOMIC DNA]</scope>
</reference>
<organism evidence="1 2">
    <name type="scientific">Candidatus Gottesmanbacteria bacterium RIFCSPLOWO2_01_FULL_39_12b</name>
    <dbReference type="NCBI Taxonomy" id="1798388"/>
    <lineage>
        <taxon>Bacteria</taxon>
        <taxon>Candidatus Gottesmaniibacteriota</taxon>
    </lineage>
</organism>
<name>A0A1F6AMU6_9BACT</name>